<keyword evidence="2" id="KW-1185">Reference proteome</keyword>
<dbReference type="Proteomes" id="UP001626537">
    <property type="component" value="Chromosome"/>
</dbReference>
<dbReference type="RefSeq" id="WP_407348875.1">
    <property type="nucleotide sequence ID" value="NZ_CP136864.1"/>
</dbReference>
<evidence type="ECO:0000313" key="2">
    <source>
        <dbReference type="Proteomes" id="UP001626537"/>
    </source>
</evidence>
<reference evidence="1 2" key="1">
    <citation type="submission" date="2023-10" db="EMBL/GenBank/DDBJ databases">
        <title>Two novel species belonging to the OM43/NOR5 clade.</title>
        <authorList>
            <person name="Park M."/>
        </authorList>
    </citation>
    <scope>NUCLEOTIDE SEQUENCE [LARGE SCALE GENOMIC DNA]</scope>
    <source>
        <strain evidence="1 2">IMCC43200</strain>
    </source>
</reference>
<dbReference type="EMBL" id="CP136864">
    <property type="protein sequence ID" value="WOJ94241.1"/>
    <property type="molecule type" value="Genomic_DNA"/>
</dbReference>
<name>A0ABZ0I4V9_9GAMM</name>
<protein>
    <submittedName>
        <fullName evidence="1">DUF6763 family protein</fullName>
    </submittedName>
</protein>
<proteinExistence type="predicted"/>
<dbReference type="Pfam" id="PF20549">
    <property type="entry name" value="DUF6763"/>
    <property type="match status" value="1"/>
</dbReference>
<dbReference type="InterPro" id="IPR046651">
    <property type="entry name" value="DUF6763"/>
</dbReference>
<gene>
    <name evidence="1" type="ORF">R0135_03515</name>
</gene>
<accession>A0ABZ0I4V9</accession>
<evidence type="ECO:0000313" key="1">
    <source>
        <dbReference type="EMBL" id="WOJ94241.1"/>
    </source>
</evidence>
<sequence length="105" mass="11917">MSQFVPKLGRWYQDRETSQLFEVVSLDMDDANIQVQYLDGELADFDLDVWAQMNLAIAAAPEDWRSAFELDGADEIDPDAAMHPLQWANPLSNIEPETILGLDDF</sequence>
<organism evidence="1 2">
    <name type="scientific">Congregibacter variabilis</name>
    <dbReference type="NCBI Taxonomy" id="3081200"/>
    <lineage>
        <taxon>Bacteria</taxon>
        <taxon>Pseudomonadati</taxon>
        <taxon>Pseudomonadota</taxon>
        <taxon>Gammaproteobacteria</taxon>
        <taxon>Cellvibrionales</taxon>
        <taxon>Halieaceae</taxon>
        <taxon>Congregibacter</taxon>
    </lineage>
</organism>